<comment type="pathway">
    <text evidence="1">Carbohydrate degradation; glycolysis; D-glyceraldehyde 3-phosphate and glycerone phosphate from D-glucose: step 1/4.</text>
</comment>
<comment type="caution">
    <text evidence="16">The sequence shown here is derived from an EMBL/GenBank/DDBJ whole genome shotgun (WGS) entry which is preliminary data.</text>
</comment>
<keyword evidence="7" id="KW-0418">Kinase</keyword>
<dbReference type="EC" id="2.7.1.1" evidence="4"/>
<feature type="domain" description="Rhodanese" evidence="15">
    <location>
        <begin position="662"/>
        <end position="742"/>
    </location>
</feature>
<dbReference type="InterPro" id="IPR001312">
    <property type="entry name" value="Hexokinase"/>
</dbReference>
<keyword evidence="9" id="KW-0324">Glycolysis</keyword>
<name>A0AAN9TSN7_9HEMI</name>
<proteinExistence type="inferred from homology"/>
<dbReference type="InterPro" id="IPR001763">
    <property type="entry name" value="Rhodanese-like_dom"/>
</dbReference>
<dbReference type="PROSITE" id="PS51748">
    <property type="entry name" value="HEXOKINASE_2"/>
    <property type="match status" value="1"/>
</dbReference>
<dbReference type="Gene3D" id="3.30.420.40">
    <property type="match status" value="1"/>
</dbReference>
<dbReference type="Pfam" id="PF03727">
    <property type="entry name" value="Hexokinase_2"/>
    <property type="match status" value="1"/>
</dbReference>
<evidence type="ECO:0000256" key="6">
    <source>
        <dbReference type="ARBA" id="ARBA00022741"/>
    </source>
</evidence>
<dbReference type="PANTHER" id="PTHR19443:SF16">
    <property type="entry name" value="HEXOKINASE TYPE 1-RELATED"/>
    <property type="match status" value="1"/>
</dbReference>
<evidence type="ECO:0000256" key="5">
    <source>
        <dbReference type="ARBA" id="ARBA00022679"/>
    </source>
</evidence>
<dbReference type="GO" id="GO:0005739">
    <property type="term" value="C:mitochondrion"/>
    <property type="evidence" value="ECO:0007669"/>
    <property type="project" value="TreeGrafter"/>
</dbReference>
<evidence type="ECO:0000256" key="12">
    <source>
        <dbReference type="ARBA" id="ARBA00048160"/>
    </source>
</evidence>
<dbReference type="GO" id="GO:0006006">
    <property type="term" value="P:glucose metabolic process"/>
    <property type="evidence" value="ECO:0007669"/>
    <property type="project" value="TreeGrafter"/>
</dbReference>
<comment type="pathway">
    <text evidence="2">Carbohydrate metabolism; hexose metabolism.</text>
</comment>
<dbReference type="PRINTS" id="PR00475">
    <property type="entry name" value="HEXOKINASE"/>
</dbReference>
<dbReference type="EMBL" id="JBBCAQ010000006">
    <property type="protein sequence ID" value="KAK7603177.1"/>
    <property type="molecule type" value="Genomic_DNA"/>
</dbReference>
<evidence type="ECO:0000256" key="10">
    <source>
        <dbReference type="ARBA" id="ARBA00044613"/>
    </source>
</evidence>
<dbReference type="PROSITE" id="PS50206">
    <property type="entry name" value="RHODANESE_3"/>
    <property type="match status" value="1"/>
</dbReference>
<dbReference type="GO" id="GO:0006096">
    <property type="term" value="P:glycolytic process"/>
    <property type="evidence" value="ECO:0007669"/>
    <property type="project" value="UniProtKB-KW"/>
</dbReference>
<dbReference type="GO" id="GO:0001678">
    <property type="term" value="P:intracellular glucose homeostasis"/>
    <property type="evidence" value="ECO:0007669"/>
    <property type="project" value="InterPro"/>
</dbReference>
<dbReference type="GO" id="GO:0005536">
    <property type="term" value="F:D-glucose binding"/>
    <property type="evidence" value="ECO:0007669"/>
    <property type="project" value="InterPro"/>
</dbReference>
<evidence type="ECO:0000256" key="11">
    <source>
        <dbReference type="ARBA" id="ARBA00047905"/>
    </source>
</evidence>
<evidence type="ECO:0000256" key="1">
    <source>
        <dbReference type="ARBA" id="ARBA00004888"/>
    </source>
</evidence>
<dbReference type="Proteomes" id="UP001367676">
    <property type="component" value="Unassembled WGS sequence"/>
</dbReference>
<keyword evidence="8" id="KW-0067">ATP-binding</keyword>
<dbReference type="InterPro" id="IPR036873">
    <property type="entry name" value="Rhodanese-like_dom_sf"/>
</dbReference>
<dbReference type="InterPro" id="IPR019807">
    <property type="entry name" value="Hexokinase_BS"/>
</dbReference>
<keyword evidence="5" id="KW-0808">Transferase</keyword>
<comment type="catalytic activity">
    <reaction evidence="10">
        <text>a D-hexose + ATP = a D-hexose 6-phosphate + ADP + H(+)</text>
        <dbReference type="Rhea" id="RHEA:22740"/>
        <dbReference type="ChEBI" id="CHEBI:4194"/>
        <dbReference type="ChEBI" id="CHEBI:15378"/>
        <dbReference type="ChEBI" id="CHEBI:30616"/>
        <dbReference type="ChEBI" id="CHEBI:229467"/>
        <dbReference type="ChEBI" id="CHEBI:456216"/>
        <dbReference type="EC" id="2.7.1.1"/>
    </reaction>
    <physiologicalReaction direction="left-to-right" evidence="10">
        <dbReference type="Rhea" id="RHEA:22741"/>
    </physiologicalReaction>
</comment>
<comment type="similarity">
    <text evidence="3">Belongs to the hexokinase family.</text>
</comment>
<organism evidence="16 17">
    <name type="scientific">Parthenolecanium corni</name>
    <dbReference type="NCBI Taxonomy" id="536013"/>
    <lineage>
        <taxon>Eukaryota</taxon>
        <taxon>Metazoa</taxon>
        <taxon>Ecdysozoa</taxon>
        <taxon>Arthropoda</taxon>
        <taxon>Hexapoda</taxon>
        <taxon>Insecta</taxon>
        <taxon>Pterygota</taxon>
        <taxon>Neoptera</taxon>
        <taxon>Paraneoptera</taxon>
        <taxon>Hemiptera</taxon>
        <taxon>Sternorrhyncha</taxon>
        <taxon>Coccoidea</taxon>
        <taxon>Coccidae</taxon>
        <taxon>Parthenolecanium</taxon>
    </lineage>
</organism>
<sequence length="744" mass="82627">MADAMSCLFSSSREENFELRGGTTLMGCGYIIQQTNTTFTDRLLCAYGMLYGGDDDYVLQKGQPCSKCDYYMNEKYADPRILARDRLEKWNCDYSYTNLCTDLNKKPILQYKTSEYNCADPFFGLGDDSFVPEKMVKATEETPEEPVPIPCWYIVAPMSAIIICLIVTSGYHVPGVVEACKGFILSDEQLCQISDRLLESMKKGLSKSGHSTAAVKCFPTYVQDFPTGNEQGAFMALDLGGTNFRVLKVTLEPGNKFNMVKEKYEFPEEMKVGTGVKLFDHVAECVNDFCRKHNIKSDKGPILPMGFTFSFPISQVGLNKGILIKWTKGFNASDVEGKDVVALLREAFDRKQLNEVLAPVAILNDTTGTLMSCAWEQPDTRIGLIVGTGCNACYTEKMENIETAVDADSSKPSMVINTEWGNFGADGKIDDLLTEFDKEIDAASFHKHNQIFEKCISGRYMGEIMRRVLVKLIENKTIFGGKGSKKISTPFTFTSEMITNIERDSPGTYKNGKAALATMDIKDPSEQDLIDLRYVSECVSGRSAAFVSAGIATLINRMDINPVTVGVDGTVYRQHPRYKSIMEEKIKCLIKPELNFRLMLSEDGSGRGAAFVAAVLQEQSYWSPAYISVILVLGYLTVVSNMAACTSASIKSIDYDQLIEHIKNKTYLVDVREKQELCDTGTLPNSVNIPVGEVGAALQLPDDEYVTHYEANKPRLDQEIIFSCRSGKRSLMAAEIAAKLGFQK</sequence>
<dbReference type="Gene3D" id="3.40.367.20">
    <property type="match status" value="1"/>
</dbReference>
<dbReference type="PANTHER" id="PTHR19443">
    <property type="entry name" value="HEXOKINASE"/>
    <property type="match status" value="1"/>
</dbReference>
<dbReference type="InterPro" id="IPR022672">
    <property type="entry name" value="Hexokinase_N"/>
</dbReference>
<dbReference type="Pfam" id="PF00349">
    <property type="entry name" value="Hexokinase_1"/>
    <property type="match status" value="1"/>
</dbReference>
<protein>
    <recommendedName>
        <fullName evidence="4">hexokinase</fullName>
        <ecNumber evidence="4">2.7.1.1</ecNumber>
    </recommendedName>
</protein>
<dbReference type="CDD" id="cd24019">
    <property type="entry name" value="ASKHA_NBD_HK_meta"/>
    <property type="match status" value="1"/>
</dbReference>
<comment type="catalytic activity">
    <reaction evidence="11">
        <text>D-fructose + ATP = D-fructose 6-phosphate + ADP + H(+)</text>
        <dbReference type="Rhea" id="RHEA:16125"/>
        <dbReference type="ChEBI" id="CHEBI:15378"/>
        <dbReference type="ChEBI" id="CHEBI:30616"/>
        <dbReference type="ChEBI" id="CHEBI:37721"/>
        <dbReference type="ChEBI" id="CHEBI:61527"/>
        <dbReference type="ChEBI" id="CHEBI:456216"/>
        <dbReference type="EC" id="2.7.1.1"/>
    </reaction>
    <physiologicalReaction direction="left-to-right" evidence="11">
        <dbReference type="Rhea" id="RHEA:16126"/>
    </physiologicalReaction>
</comment>
<dbReference type="SUPFAM" id="SSF52821">
    <property type="entry name" value="Rhodanese/Cell cycle control phosphatase"/>
    <property type="match status" value="1"/>
</dbReference>
<accession>A0AAN9TSN7</accession>
<dbReference type="SUPFAM" id="SSF53067">
    <property type="entry name" value="Actin-like ATPase domain"/>
    <property type="match status" value="2"/>
</dbReference>
<dbReference type="InterPro" id="IPR043129">
    <property type="entry name" value="ATPase_NBD"/>
</dbReference>
<comment type="function">
    <text evidence="14">Catalyzes the phosphorylation of various hexoses to hexose 6-phosphate.</text>
</comment>
<dbReference type="FunFam" id="3.30.420.40:FF:000095">
    <property type="entry name" value="Phosphotransferase"/>
    <property type="match status" value="1"/>
</dbReference>
<reference evidence="16 17" key="1">
    <citation type="submission" date="2024-03" db="EMBL/GenBank/DDBJ databases">
        <title>Adaptation during the transition from Ophiocordyceps entomopathogen to insect associate is accompanied by gene loss and intensified selection.</title>
        <authorList>
            <person name="Ward C.M."/>
            <person name="Onetto C.A."/>
            <person name="Borneman A.R."/>
        </authorList>
    </citation>
    <scope>NUCLEOTIDE SEQUENCE [LARGE SCALE GENOMIC DNA]</scope>
    <source>
        <strain evidence="16">AWRI1</strain>
        <tissue evidence="16">Single Adult Female</tissue>
    </source>
</reference>
<evidence type="ECO:0000256" key="9">
    <source>
        <dbReference type="ARBA" id="ARBA00023152"/>
    </source>
</evidence>
<evidence type="ECO:0000256" key="4">
    <source>
        <dbReference type="ARBA" id="ARBA00012324"/>
    </source>
</evidence>
<dbReference type="GO" id="GO:0004340">
    <property type="term" value="F:glucokinase activity"/>
    <property type="evidence" value="ECO:0007669"/>
    <property type="project" value="TreeGrafter"/>
</dbReference>
<gene>
    <name evidence="16" type="ORF">V9T40_003176</name>
</gene>
<evidence type="ECO:0000259" key="15">
    <source>
        <dbReference type="PROSITE" id="PS50206"/>
    </source>
</evidence>
<evidence type="ECO:0000256" key="8">
    <source>
        <dbReference type="ARBA" id="ARBA00022840"/>
    </source>
</evidence>
<evidence type="ECO:0000256" key="13">
    <source>
        <dbReference type="ARBA" id="ARBA00050361"/>
    </source>
</evidence>
<evidence type="ECO:0000313" key="16">
    <source>
        <dbReference type="EMBL" id="KAK7603177.1"/>
    </source>
</evidence>
<dbReference type="GO" id="GO:0008865">
    <property type="term" value="F:fructokinase activity"/>
    <property type="evidence" value="ECO:0007669"/>
    <property type="project" value="TreeGrafter"/>
</dbReference>
<evidence type="ECO:0000256" key="7">
    <source>
        <dbReference type="ARBA" id="ARBA00022777"/>
    </source>
</evidence>
<dbReference type="Gene3D" id="3.40.250.10">
    <property type="entry name" value="Rhodanese-like domain"/>
    <property type="match status" value="1"/>
</dbReference>
<evidence type="ECO:0000256" key="14">
    <source>
        <dbReference type="ARBA" id="ARBA00059457"/>
    </source>
</evidence>
<comment type="catalytic activity">
    <reaction evidence="12">
        <text>D-glucose + ATP = D-glucose 6-phosphate + ADP + H(+)</text>
        <dbReference type="Rhea" id="RHEA:17825"/>
        <dbReference type="ChEBI" id="CHEBI:4167"/>
        <dbReference type="ChEBI" id="CHEBI:15378"/>
        <dbReference type="ChEBI" id="CHEBI:30616"/>
        <dbReference type="ChEBI" id="CHEBI:61548"/>
        <dbReference type="ChEBI" id="CHEBI:456216"/>
        <dbReference type="EC" id="2.7.1.1"/>
    </reaction>
    <physiologicalReaction direction="left-to-right" evidence="12">
        <dbReference type="Rhea" id="RHEA:17826"/>
    </physiologicalReaction>
</comment>
<evidence type="ECO:0000256" key="3">
    <source>
        <dbReference type="ARBA" id="ARBA00009225"/>
    </source>
</evidence>
<dbReference type="InterPro" id="IPR022673">
    <property type="entry name" value="Hexokinase_C"/>
</dbReference>
<comment type="catalytic activity">
    <reaction evidence="13">
        <text>D-mannose + ATP = D-mannose 6-phosphate + ADP + H(+)</text>
        <dbReference type="Rhea" id="RHEA:11028"/>
        <dbReference type="ChEBI" id="CHEBI:4208"/>
        <dbReference type="ChEBI" id="CHEBI:15378"/>
        <dbReference type="ChEBI" id="CHEBI:30616"/>
        <dbReference type="ChEBI" id="CHEBI:58735"/>
        <dbReference type="ChEBI" id="CHEBI:456216"/>
        <dbReference type="EC" id="2.7.1.1"/>
    </reaction>
    <physiologicalReaction direction="left-to-right" evidence="13">
        <dbReference type="Rhea" id="RHEA:11029"/>
    </physiologicalReaction>
</comment>
<dbReference type="FunFam" id="3.40.367.20:FF:000005">
    <property type="entry name" value="Phosphotransferase"/>
    <property type="match status" value="1"/>
</dbReference>
<dbReference type="AlphaFoldDB" id="A0AAN9TSN7"/>
<keyword evidence="17" id="KW-1185">Reference proteome</keyword>
<dbReference type="PROSITE" id="PS00378">
    <property type="entry name" value="HEXOKINASE_1"/>
    <property type="match status" value="1"/>
</dbReference>
<dbReference type="GO" id="GO:0005829">
    <property type="term" value="C:cytosol"/>
    <property type="evidence" value="ECO:0007669"/>
    <property type="project" value="TreeGrafter"/>
</dbReference>
<keyword evidence="6" id="KW-0547">Nucleotide-binding</keyword>
<evidence type="ECO:0000313" key="17">
    <source>
        <dbReference type="Proteomes" id="UP001367676"/>
    </source>
</evidence>
<dbReference type="GO" id="GO:0005524">
    <property type="term" value="F:ATP binding"/>
    <property type="evidence" value="ECO:0007669"/>
    <property type="project" value="UniProtKB-KW"/>
</dbReference>
<dbReference type="Pfam" id="PF00581">
    <property type="entry name" value="Rhodanese"/>
    <property type="match status" value="1"/>
</dbReference>
<evidence type="ECO:0000256" key="2">
    <source>
        <dbReference type="ARBA" id="ARBA00005028"/>
    </source>
</evidence>